<evidence type="ECO:0000313" key="7">
    <source>
        <dbReference type="EMBL" id="MDR7090856.1"/>
    </source>
</evidence>
<proteinExistence type="inferred from homology"/>
<dbReference type="PANTHER" id="PTHR38469:SF1">
    <property type="entry name" value="PERIPLASMIC PEPTIDASE SUBFAMILY S1B"/>
    <property type="match status" value="1"/>
</dbReference>
<name>A0ABU1V081_9GAMM</name>
<organism evidence="7 8">
    <name type="scientific">Cellvibrio fibrivorans</name>
    <dbReference type="NCBI Taxonomy" id="126350"/>
    <lineage>
        <taxon>Bacteria</taxon>
        <taxon>Pseudomonadati</taxon>
        <taxon>Pseudomonadota</taxon>
        <taxon>Gammaproteobacteria</taxon>
        <taxon>Cellvibrionales</taxon>
        <taxon>Cellvibrionaceae</taxon>
        <taxon>Cellvibrio</taxon>
    </lineage>
</organism>
<keyword evidence="2 6" id="KW-0031">Aminopeptidase</keyword>
<dbReference type="Pfam" id="PF10459">
    <property type="entry name" value="Peptidase_S46"/>
    <property type="match status" value="1"/>
</dbReference>
<dbReference type="EMBL" id="JAVDVX010000005">
    <property type="protein sequence ID" value="MDR7090856.1"/>
    <property type="molecule type" value="Genomic_DNA"/>
</dbReference>
<dbReference type="Gene3D" id="2.40.10.10">
    <property type="entry name" value="Trypsin-like serine proteases"/>
    <property type="match status" value="1"/>
</dbReference>
<evidence type="ECO:0000256" key="5">
    <source>
        <dbReference type="ARBA" id="ARBA00022801"/>
    </source>
</evidence>
<sequence>MRLLTRALLLAGSTLAALPTLAAEGMWTLDNLPHDDLAKTYGFKPTSAWLDKSMRSAVRLAGGCSGSFVSAQGLVLTNHHCVIGCVEDLSSEKHDLVNNGFLAKNHSEEKQCPGMEVNRLEKTEDVTARMQKALAGLSGKAFSDAKKAEQSLIEKECVGDTGDQRRCDIVELYGGGQYHVYQYARFQDVRLVFSPEYAAGFFGGDPDNFNFPRYNLDMSLLRVYDRAGKPLVNSDWFSINPTGAKEGELVMTLGHPGSTQRQLTMIELETQRDLVLPFRLMLASEYRGLLLQYSTQSEENARIAQTELTMVENGLKARTGMFQALLSPSVMQQKREQENAFRNWVNRDSARATTYGDPWKTLSDTQIAWRNLYIDYVMVEIGFGAMSQQVNWARTLVRGTAEKAKPDAQRLREFADASLPAVQAGLFAEVPLYTDFERAKLAWSLSKLREKLGVDNPVVKSILGKQSPEALANEIVSNSKLGDVAVRKQLWDGGADAVKNSDDPAIKLARLIDEHARKFRTEYDQNIEPIQKAAANQLAKARFAYQGTQVYPDATFSLRLSHGVIRGWEEKGKAITPFTDFGGLFDRATDFDPFKLADTWVAAEKKLSKKTRFNQVSTNDIIGGNSGSPLINAKGELVGLIFDGNIQSLGGSYFFDESVNRAVSVHPAAMSEALKKVYKADHLVKELKLK</sequence>
<evidence type="ECO:0000256" key="6">
    <source>
        <dbReference type="RuleBase" id="RU366067"/>
    </source>
</evidence>
<evidence type="ECO:0000256" key="3">
    <source>
        <dbReference type="ARBA" id="ARBA00022670"/>
    </source>
</evidence>
<gene>
    <name evidence="7" type="ORF">J2X05_002882</name>
</gene>
<dbReference type="SUPFAM" id="SSF50494">
    <property type="entry name" value="Trypsin-like serine proteases"/>
    <property type="match status" value="1"/>
</dbReference>
<comment type="similarity">
    <text evidence="1 6">Belongs to the peptidase S46 family.</text>
</comment>
<keyword evidence="6" id="KW-0720">Serine protease</keyword>
<dbReference type="EC" id="3.4.14.-" evidence="6"/>
<keyword evidence="3 6" id="KW-0645">Protease</keyword>
<evidence type="ECO:0000313" key="8">
    <source>
        <dbReference type="Proteomes" id="UP001253595"/>
    </source>
</evidence>
<dbReference type="RefSeq" id="WP_310073517.1">
    <property type="nucleotide sequence ID" value="NZ_JAVDVX010000005.1"/>
</dbReference>
<dbReference type="Proteomes" id="UP001253595">
    <property type="component" value="Unassembled WGS sequence"/>
</dbReference>
<reference evidence="7 8" key="1">
    <citation type="submission" date="2023-07" db="EMBL/GenBank/DDBJ databases">
        <title>Sorghum-associated microbial communities from plants grown in Nebraska, USA.</title>
        <authorList>
            <person name="Schachtman D."/>
        </authorList>
    </citation>
    <scope>NUCLEOTIDE SEQUENCE [LARGE SCALE GENOMIC DNA]</scope>
    <source>
        <strain evidence="7 8">BE190</strain>
    </source>
</reference>
<dbReference type="InterPro" id="IPR019500">
    <property type="entry name" value="Pep_S46"/>
</dbReference>
<comment type="caution">
    <text evidence="7">The sequence shown here is derived from an EMBL/GenBank/DDBJ whole genome shotgun (WGS) entry which is preliminary data.</text>
</comment>
<comment type="function">
    <text evidence="6">Catalyzes the removal of dipeptides from the N-terminus of oligopeptides.</text>
</comment>
<evidence type="ECO:0000256" key="4">
    <source>
        <dbReference type="ARBA" id="ARBA00022729"/>
    </source>
</evidence>
<feature type="signal peptide" evidence="6">
    <location>
        <begin position="1"/>
        <end position="22"/>
    </location>
</feature>
<evidence type="ECO:0000256" key="2">
    <source>
        <dbReference type="ARBA" id="ARBA00022438"/>
    </source>
</evidence>
<dbReference type="InterPro" id="IPR009003">
    <property type="entry name" value="Peptidase_S1_PA"/>
</dbReference>
<accession>A0ABU1V081</accession>
<dbReference type="InterPro" id="IPR043504">
    <property type="entry name" value="Peptidase_S1_PA_chymotrypsin"/>
</dbReference>
<keyword evidence="5 6" id="KW-0378">Hydrolase</keyword>
<keyword evidence="4 6" id="KW-0732">Signal</keyword>
<keyword evidence="8" id="KW-1185">Reference proteome</keyword>
<feature type="chain" id="PRO_5044995625" description="Dipeptidyl-peptidase" evidence="6">
    <location>
        <begin position="23"/>
        <end position="690"/>
    </location>
</feature>
<protein>
    <recommendedName>
        <fullName evidence="6">Dipeptidyl-peptidase</fullName>
        <ecNumber evidence="6">3.4.14.-</ecNumber>
    </recommendedName>
</protein>
<evidence type="ECO:0000256" key="1">
    <source>
        <dbReference type="ARBA" id="ARBA00010491"/>
    </source>
</evidence>
<dbReference type="PANTHER" id="PTHR38469">
    <property type="entry name" value="PERIPLASMIC PEPTIDASE SUBFAMILY S1B"/>
    <property type="match status" value="1"/>
</dbReference>